<reference evidence="3" key="1">
    <citation type="journal article" date="2014" name="Front. Microbiol.">
        <title>High frequency of phylogenetically diverse reductive dehalogenase-homologous genes in deep subseafloor sedimentary metagenomes.</title>
        <authorList>
            <person name="Kawai M."/>
            <person name="Futagami T."/>
            <person name="Toyoda A."/>
            <person name="Takaki Y."/>
            <person name="Nishi S."/>
            <person name="Hori S."/>
            <person name="Arai W."/>
            <person name="Tsubouchi T."/>
            <person name="Morono Y."/>
            <person name="Uchiyama I."/>
            <person name="Ito T."/>
            <person name="Fujiyama A."/>
            <person name="Inagaki F."/>
            <person name="Takami H."/>
        </authorList>
    </citation>
    <scope>NUCLEOTIDE SEQUENCE</scope>
    <source>
        <strain evidence="3">Expedition CK06-06</strain>
    </source>
</reference>
<evidence type="ECO:0000256" key="1">
    <source>
        <dbReference type="ARBA" id="ARBA00007637"/>
    </source>
</evidence>
<proteinExistence type="inferred from homology"/>
<sequence length="228" mass="25920">FADPDQTSVKFKRGVLELKLVLSGYMRIIVLGSDGYLGFPLVLKLLAYGHEVVGIDNLSRRRMVREVDSWSAVPLVDPFERVTAVREEFPEFVFRFMDLTNTEEVNYLFYKHEPDAVVHLGEIPSAPYSMIDSKHAVTTYMNNVGGTLNVLHAMRDFAPDCHLIKLGTMGEYGTPNIDIPEGKFEIEYRGRKDVLPFPKQPGSFYHSSKVADTINIQFASRIWELRAT</sequence>
<feature type="non-terminal residue" evidence="3">
    <location>
        <position position="228"/>
    </location>
</feature>
<dbReference type="SUPFAM" id="SSF51735">
    <property type="entry name" value="NAD(P)-binding Rossmann-fold domains"/>
    <property type="match status" value="1"/>
</dbReference>
<dbReference type="InterPro" id="IPR001509">
    <property type="entry name" value="Epimerase_deHydtase"/>
</dbReference>
<evidence type="ECO:0000259" key="2">
    <source>
        <dbReference type="Pfam" id="PF01370"/>
    </source>
</evidence>
<dbReference type="Pfam" id="PF01370">
    <property type="entry name" value="Epimerase"/>
    <property type="match status" value="1"/>
</dbReference>
<dbReference type="InterPro" id="IPR036291">
    <property type="entry name" value="NAD(P)-bd_dom_sf"/>
</dbReference>
<evidence type="ECO:0000313" key="3">
    <source>
        <dbReference type="EMBL" id="GAH83055.1"/>
    </source>
</evidence>
<protein>
    <recommendedName>
        <fullName evidence="2">NAD-dependent epimerase/dehydratase domain-containing protein</fullName>
    </recommendedName>
</protein>
<feature type="domain" description="NAD-dependent epimerase/dehydratase" evidence="2">
    <location>
        <begin position="28"/>
        <end position="210"/>
    </location>
</feature>
<organism evidence="3">
    <name type="scientific">marine sediment metagenome</name>
    <dbReference type="NCBI Taxonomy" id="412755"/>
    <lineage>
        <taxon>unclassified sequences</taxon>
        <taxon>metagenomes</taxon>
        <taxon>ecological metagenomes</taxon>
    </lineage>
</organism>
<accession>X1JNP9</accession>
<comment type="similarity">
    <text evidence="1">Belongs to the NAD(P)-dependent epimerase/dehydratase family.</text>
</comment>
<feature type="non-terminal residue" evidence="3">
    <location>
        <position position="1"/>
    </location>
</feature>
<gene>
    <name evidence="3" type="ORF">S03H2_63218</name>
</gene>
<name>X1JNP9_9ZZZZ</name>
<dbReference type="PANTHER" id="PTHR43000">
    <property type="entry name" value="DTDP-D-GLUCOSE 4,6-DEHYDRATASE-RELATED"/>
    <property type="match status" value="1"/>
</dbReference>
<dbReference type="Gene3D" id="3.40.50.720">
    <property type="entry name" value="NAD(P)-binding Rossmann-like Domain"/>
    <property type="match status" value="1"/>
</dbReference>
<comment type="caution">
    <text evidence="3">The sequence shown here is derived from an EMBL/GenBank/DDBJ whole genome shotgun (WGS) entry which is preliminary data.</text>
</comment>
<dbReference type="AlphaFoldDB" id="X1JNP9"/>
<dbReference type="EMBL" id="BARU01040935">
    <property type="protein sequence ID" value="GAH83055.1"/>
    <property type="molecule type" value="Genomic_DNA"/>
</dbReference>